<organism evidence="8 9">
    <name type="scientific">Phtheirospermum japonicum</name>
    <dbReference type="NCBI Taxonomy" id="374723"/>
    <lineage>
        <taxon>Eukaryota</taxon>
        <taxon>Viridiplantae</taxon>
        <taxon>Streptophyta</taxon>
        <taxon>Embryophyta</taxon>
        <taxon>Tracheophyta</taxon>
        <taxon>Spermatophyta</taxon>
        <taxon>Magnoliopsida</taxon>
        <taxon>eudicotyledons</taxon>
        <taxon>Gunneridae</taxon>
        <taxon>Pentapetalae</taxon>
        <taxon>asterids</taxon>
        <taxon>lamiids</taxon>
        <taxon>Lamiales</taxon>
        <taxon>Orobanchaceae</taxon>
        <taxon>Orobanchaceae incertae sedis</taxon>
        <taxon>Phtheirospermum</taxon>
    </lineage>
</organism>
<comment type="caution">
    <text evidence="8">The sequence shown here is derived from an EMBL/GenBank/DDBJ whole genome shotgun (WGS) entry which is preliminary data.</text>
</comment>
<keyword evidence="4 6" id="KW-1133">Transmembrane helix</keyword>
<dbReference type="AlphaFoldDB" id="A0A830D1D5"/>
<protein>
    <submittedName>
        <fullName evidence="8">Very-long-chain enoyl-coa reductase</fullName>
    </submittedName>
</protein>
<keyword evidence="3 6" id="KW-0812">Transmembrane</keyword>
<keyword evidence="9" id="KW-1185">Reference proteome</keyword>
<dbReference type="OrthoDB" id="5788137at2759"/>
<dbReference type="EMBL" id="BMAC01001236">
    <property type="protein sequence ID" value="GFQ06438.1"/>
    <property type="molecule type" value="Genomic_DNA"/>
</dbReference>
<feature type="transmembrane region" description="Helical" evidence="6">
    <location>
        <begin position="21"/>
        <end position="40"/>
    </location>
</feature>
<comment type="subcellular location">
    <subcellularLocation>
        <location evidence="1">Membrane</location>
        <topology evidence="1">Multi-pass membrane protein</topology>
    </subcellularLocation>
</comment>
<dbReference type="Proteomes" id="UP000653305">
    <property type="component" value="Unassembled WGS sequence"/>
</dbReference>
<evidence type="ECO:0000313" key="9">
    <source>
        <dbReference type="Proteomes" id="UP000653305"/>
    </source>
</evidence>
<dbReference type="GO" id="GO:0016627">
    <property type="term" value="F:oxidoreductase activity, acting on the CH-CH group of donors"/>
    <property type="evidence" value="ECO:0007669"/>
    <property type="project" value="InterPro"/>
</dbReference>
<name>A0A830D1D5_9LAMI</name>
<feature type="transmembrane region" description="Helical" evidence="6">
    <location>
        <begin position="196"/>
        <end position="212"/>
    </location>
</feature>
<feature type="domain" description="3-oxo-5-alpha-steroid 4-dehydrogenase C-terminal" evidence="7">
    <location>
        <begin position="129"/>
        <end position="270"/>
    </location>
</feature>
<proteinExistence type="inferred from homology"/>
<dbReference type="GO" id="GO:0006629">
    <property type="term" value="P:lipid metabolic process"/>
    <property type="evidence" value="ECO:0007669"/>
    <property type="project" value="InterPro"/>
</dbReference>
<dbReference type="GO" id="GO:0016020">
    <property type="term" value="C:membrane"/>
    <property type="evidence" value="ECO:0007669"/>
    <property type="project" value="UniProtKB-SubCell"/>
</dbReference>
<feature type="transmembrane region" description="Helical" evidence="6">
    <location>
        <begin position="68"/>
        <end position="87"/>
    </location>
</feature>
<sequence length="270" mass="30638">MIAEIAQGCLYQEPSSIYRNAFYGMTGLVLLCLWISETLGKPLQYSKFWKSSSSASQKSKQTYLPSKIGMLIFYTPALLVGISSFLLYPNGDIRFLLLKSAITIHFLKRDLEVLFLHKFSGFIGLGTAIIISATYFTMAASIVYFQHQTQVFTEPLTDLKYVGILVFLLGISGNFYHHYLLSTLRRDEKSDKGYKIPRGGLFSLVVCPHYLFEILTFIGISFISQTLCSYLCTIGSAFYLLARSNATRKWYLSKFEDFPKNVKALIPYVL</sequence>
<dbReference type="InterPro" id="IPR001104">
    <property type="entry name" value="3-oxo-5_a-steroid_4-DH_C"/>
</dbReference>
<gene>
    <name evidence="8" type="ORF">PHJA_002787800</name>
</gene>
<evidence type="ECO:0000256" key="1">
    <source>
        <dbReference type="ARBA" id="ARBA00004141"/>
    </source>
</evidence>
<evidence type="ECO:0000256" key="3">
    <source>
        <dbReference type="ARBA" id="ARBA00022692"/>
    </source>
</evidence>
<dbReference type="Gene3D" id="1.20.120.1630">
    <property type="match status" value="1"/>
</dbReference>
<accession>A0A830D1D5</accession>
<dbReference type="InterPro" id="IPR039357">
    <property type="entry name" value="SRD5A/TECR"/>
</dbReference>
<evidence type="ECO:0000256" key="2">
    <source>
        <dbReference type="ARBA" id="ARBA00007742"/>
    </source>
</evidence>
<evidence type="ECO:0000259" key="7">
    <source>
        <dbReference type="Pfam" id="PF02544"/>
    </source>
</evidence>
<feature type="transmembrane region" description="Helical" evidence="6">
    <location>
        <begin position="123"/>
        <end position="147"/>
    </location>
</feature>
<evidence type="ECO:0000256" key="6">
    <source>
        <dbReference type="SAM" id="Phobius"/>
    </source>
</evidence>
<dbReference type="Pfam" id="PF02544">
    <property type="entry name" value="Steroid_dh"/>
    <property type="match status" value="1"/>
</dbReference>
<evidence type="ECO:0000256" key="4">
    <source>
        <dbReference type="ARBA" id="ARBA00022989"/>
    </source>
</evidence>
<comment type="similarity">
    <text evidence="2">Belongs to the steroid 5-alpha reductase family.</text>
</comment>
<dbReference type="FunFam" id="1.20.120.1630:FF:000017">
    <property type="entry name" value="3-oxo-5-alpha-steroid 4-dehydrogenase family protein"/>
    <property type="match status" value="1"/>
</dbReference>
<dbReference type="PANTHER" id="PTHR10556:SF54">
    <property type="entry name" value="VERY-LONG-CHAIN ENOYL-COA REDUCTASE-LIKE"/>
    <property type="match status" value="1"/>
</dbReference>
<dbReference type="PANTHER" id="PTHR10556">
    <property type="entry name" value="3-OXO-5-ALPHA-STEROID 4-DEHYDROGENASE"/>
    <property type="match status" value="1"/>
</dbReference>
<reference evidence="8" key="1">
    <citation type="submission" date="2020-07" db="EMBL/GenBank/DDBJ databases">
        <title>Ethylene signaling mediates host invasion by parasitic plants.</title>
        <authorList>
            <person name="Yoshida S."/>
        </authorList>
    </citation>
    <scope>NUCLEOTIDE SEQUENCE</scope>
    <source>
        <strain evidence="8">Okayama</strain>
    </source>
</reference>
<feature type="transmembrane region" description="Helical" evidence="6">
    <location>
        <begin position="159"/>
        <end position="176"/>
    </location>
</feature>
<keyword evidence="5 6" id="KW-0472">Membrane</keyword>
<dbReference type="PROSITE" id="PS50244">
    <property type="entry name" value="S5A_REDUCTASE"/>
    <property type="match status" value="1"/>
</dbReference>
<evidence type="ECO:0000313" key="8">
    <source>
        <dbReference type="EMBL" id="GFQ06438.1"/>
    </source>
</evidence>
<evidence type="ECO:0000256" key="5">
    <source>
        <dbReference type="ARBA" id="ARBA00023136"/>
    </source>
</evidence>